<name>A0A1F5HW82_9BACT</name>
<keyword evidence="1" id="KW-1133">Transmembrane helix</keyword>
<dbReference type="EMBL" id="MFBW01000019">
    <property type="protein sequence ID" value="OGE08255.1"/>
    <property type="molecule type" value="Genomic_DNA"/>
</dbReference>
<evidence type="ECO:0000313" key="2">
    <source>
        <dbReference type="EMBL" id="OGE08255.1"/>
    </source>
</evidence>
<sequence>MKQLIIIVLILAGLYFLIDHKAPLPLNHEAIGLGINHITHSVFGIILFIAAGYLWWMNKGNKSQVQ</sequence>
<evidence type="ECO:0000313" key="3">
    <source>
        <dbReference type="Proteomes" id="UP000178845"/>
    </source>
</evidence>
<dbReference type="Proteomes" id="UP000178845">
    <property type="component" value="Unassembled WGS sequence"/>
</dbReference>
<comment type="caution">
    <text evidence="2">The sequence shown here is derived from an EMBL/GenBank/DDBJ whole genome shotgun (WGS) entry which is preliminary data.</text>
</comment>
<proteinExistence type="predicted"/>
<gene>
    <name evidence="2" type="ORF">A3I53_01115</name>
</gene>
<organism evidence="2 3">
    <name type="scientific">Candidatus Curtissbacteria bacterium RIFCSPLOWO2_02_FULL_40_13b</name>
    <dbReference type="NCBI Taxonomy" id="1797733"/>
    <lineage>
        <taxon>Bacteria</taxon>
        <taxon>Candidatus Curtissiibacteriota</taxon>
    </lineage>
</organism>
<reference evidence="2 3" key="1">
    <citation type="journal article" date="2016" name="Nat. Commun.">
        <title>Thousands of microbial genomes shed light on interconnected biogeochemical processes in an aquifer system.</title>
        <authorList>
            <person name="Anantharaman K."/>
            <person name="Brown C.T."/>
            <person name="Hug L.A."/>
            <person name="Sharon I."/>
            <person name="Castelle C.J."/>
            <person name="Probst A.J."/>
            <person name="Thomas B.C."/>
            <person name="Singh A."/>
            <person name="Wilkins M.J."/>
            <person name="Karaoz U."/>
            <person name="Brodie E.L."/>
            <person name="Williams K.H."/>
            <person name="Hubbard S.S."/>
            <person name="Banfield J.F."/>
        </authorList>
    </citation>
    <scope>NUCLEOTIDE SEQUENCE [LARGE SCALE GENOMIC DNA]</scope>
</reference>
<dbReference type="AlphaFoldDB" id="A0A1F5HW82"/>
<keyword evidence="1" id="KW-0472">Membrane</keyword>
<keyword evidence="1" id="KW-0812">Transmembrane</keyword>
<feature type="transmembrane region" description="Helical" evidence="1">
    <location>
        <begin position="37"/>
        <end position="56"/>
    </location>
</feature>
<evidence type="ECO:0008006" key="4">
    <source>
        <dbReference type="Google" id="ProtNLM"/>
    </source>
</evidence>
<evidence type="ECO:0000256" key="1">
    <source>
        <dbReference type="SAM" id="Phobius"/>
    </source>
</evidence>
<protein>
    <recommendedName>
        <fullName evidence="4">DUF4383 domain-containing protein</fullName>
    </recommendedName>
</protein>
<accession>A0A1F5HW82</accession>